<dbReference type="GO" id="GO:0004029">
    <property type="term" value="F:aldehyde dehydrogenase (NAD+) activity"/>
    <property type="evidence" value="ECO:0007669"/>
    <property type="project" value="UniProtKB-EC"/>
</dbReference>
<reference evidence="8" key="1">
    <citation type="journal article" date="2021" name="Nat. Commun.">
        <title>Genetic determinants of endophytism in the Arabidopsis root mycobiome.</title>
        <authorList>
            <person name="Mesny F."/>
            <person name="Miyauchi S."/>
            <person name="Thiergart T."/>
            <person name="Pickel B."/>
            <person name="Atanasova L."/>
            <person name="Karlsson M."/>
            <person name="Huettel B."/>
            <person name="Barry K.W."/>
            <person name="Haridas S."/>
            <person name="Chen C."/>
            <person name="Bauer D."/>
            <person name="Andreopoulos W."/>
            <person name="Pangilinan J."/>
            <person name="LaButti K."/>
            <person name="Riley R."/>
            <person name="Lipzen A."/>
            <person name="Clum A."/>
            <person name="Drula E."/>
            <person name="Henrissat B."/>
            <person name="Kohler A."/>
            <person name="Grigoriev I.V."/>
            <person name="Martin F.M."/>
            <person name="Hacquard S."/>
        </authorList>
    </citation>
    <scope>NUCLEOTIDE SEQUENCE</scope>
    <source>
        <strain evidence="8">MPI-SDFR-AT-0120</strain>
    </source>
</reference>
<keyword evidence="9" id="KW-1185">Reference proteome</keyword>
<evidence type="ECO:0000259" key="7">
    <source>
        <dbReference type="Pfam" id="PF00171"/>
    </source>
</evidence>
<proteinExistence type="inferred from homology"/>
<evidence type="ECO:0000256" key="3">
    <source>
        <dbReference type="ARBA" id="ARBA00024226"/>
    </source>
</evidence>
<dbReference type="InterPro" id="IPR015590">
    <property type="entry name" value="Aldehyde_DH_dom"/>
</dbReference>
<dbReference type="SUPFAM" id="SSF53720">
    <property type="entry name" value="ALDH-like"/>
    <property type="match status" value="1"/>
</dbReference>
<sequence>MVHKQLFINNEYVDATSNETLSIYSPHDESLVEEGIQIASLRDVDTAVAAARAAFQGEWSQWSPRQRSTAMLKFADLLEAHAKELAPWETKSVGQLPAVAEFIYPWTVETFRYFAGWTDKLPGESWTDDSTGLYHLVQYDPVGVCAAIGAWNASAMFFALKVAPALATGCTVVFKASEKSPIGILQIGALVKEAGFPPGVVNIVTGDGKVGAALASHMDVDKVTFTGSTFAGLKVQELALKSNMKRVTLELGGKSPSLVFPDADLKNALEKSMWVLTNSGQGCIHATRIFVHEDIADTFIAGMKERFEQKTVGAPTDSKTEMGPVADRAQFERVMSFIDAGKQEAQLVTGGNRVGEKGCYIQPTIFLNPKDDARIYREEIFGPVVTIRTFKTEEEAIKLANDTSFGLSSCIYTASVPRALRIAKQLKVGGVHINNAHQTHNRVPFGGAKKSGLGSEGGRLGLMAYLEAKTISINMTL</sequence>
<dbReference type="InterPro" id="IPR029510">
    <property type="entry name" value="Ald_DH_CS_GLU"/>
</dbReference>
<dbReference type="FunFam" id="3.40.309.10:FF:000012">
    <property type="entry name" value="Betaine aldehyde dehydrogenase"/>
    <property type="match status" value="1"/>
</dbReference>
<comment type="catalytic activity">
    <reaction evidence="4">
        <text>an aldehyde + NAD(+) + H2O = a carboxylate + NADH + 2 H(+)</text>
        <dbReference type="Rhea" id="RHEA:16185"/>
        <dbReference type="ChEBI" id="CHEBI:15377"/>
        <dbReference type="ChEBI" id="CHEBI:15378"/>
        <dbReference type="ChEBI" id="CHEBI:17478"/>
        <dbReference type="ChEBI" id="CHEBI:29067"/>
        <dbReference type="ChEBI" id="CHEBI:57540"/>
        <dbReference type="ChEBI" id="CHEBI:57945"/>
        <dbReference type="EC" id="1.2.1.3"/>
    </reaction>
</comment>
<gene>
    <name evidence="8" type="ORF">FB567DRAFT_633028</name>
</gene>
<accession>A0A8K0VSR6</accession>
<dbReference type="OrthoDB" id="310895at2759"/>
<dbReference type="InterPro" id="IPR016162">
    <property type="entry name" value="Ald_DH_N"/>
</dbReference>
<evidence type="ECO:0000313" key="9">
    <source>
        <dbReference type="Proteomes" id="UP000813461"/>
    </source>
</evidence>
<dbReference type="Gene3D" id="3.40.605.10">
    <property type="entry name" value="Aldehyde Dehydrogenase, Chain A, domain 1"/>
    <property type="match status" value="1"/>
</dbReference>
<evidence type="ECO:0000256" key="4">
    <source>
        <dbReference type="ARBA" id="ARBA00049194"/>
    </source>
</evidence>
<dbReference type="EMBL" id="JAGMVJ010000022">
    <property type="protein sequence ID" value="KAH7073154.1"/>
    <property type="molecule type" value="Genomic_DNA"/>
</dbReference>
<organism evidence="8 9">
    <name type="scientific">Paraphoma chrysanthemicola</name>
    <dbReference type="NCBI Taxonomy" id="798071"/>
    <lineage>
        <taxon>Eukaryota</taxon>
        <taxon>Fungi</taxon>
        <taxon>Dikarya</taxon>
        <taxon>Ascomycota</taxon>
        <taxon>Pezizomycotina</taxon>
        <taxon>Dothideomycetes</taxon>
        <taxon>Pleosporomycetidae</taxon>
        <taxon>Pleosporales</taxon>
        <taxon>Pleosporineae</taxon>
        <taxon>Phaeosphaeriaceae</taxon>
        <taxon>Paraphoma</taxon>
    </lineage>
</organism>
<comment type="similarity">
    <text evidence="1 6">Belongs to the aldehyde dehydrogenase family.</text>
</comment>
<dbReference type="Pfam" id="PF00171">
    <property type="entry name" value="Aldedh"/>
    <property type="match status" value="1"/>
</dbReference>
<dbReference type="PROSITE" id="PS00687">
    <property type="entry name" value="ALDEHYDE_DEHYDR_GLU"/>
    <property type="match status" value="1"/>
</dbReference>
<evidence type="ECO:0000256" key="5">
    <source>
        <dbReference type="PROSITE-ProRule" id="PRU10007"/>
    </source>
</evidence>
<dbReference type="EC" id="1.2.1.3" evidence="3"/>
<evidence type="ECO:0000256" key="1">
    <source>
        <dbReference type="ARBA" id="ARBA00009986"/>
    </source>
</evidence>
<feature type="active site" evidence="5">
    <location>
        <position position="250"/>
    </location>
</feature>
<evidence type="ECO:0000313" key="8">
    <source>
        <dbReference type="EMBL" id="KAH7073154.1"/>
    </source>
</evidence>
<dbReference type="InterPro" id="IPR016161">
    <property type="entry name" value="Ald_DH/histidinol_DH"/>
</dbReference>
<dbReference type="FunFam" id="3.40.605.10:FF:000007">
    <property type="entry name" value="NAD/NADP-dependent betaine aldehyde dehydrogenase"/>
    <property type="match status" value="1"/>
</dbReference>
<keyword evidence="2 6" id="KW-0560">Oxidoreductase</keyword>
<feature type="domain" description="Aldehyde dehydrogenase" evidence="7">
    <location>
        <begin position="12"/>
        <end position="471"/>
    </location>
</feature>
<evidence type="ECO:0000256" key="6">
    <source>
        <dbReference type="RuleBase" id="RU003345"/>
    </source>
</evidence>
<evidence type="ECO:0000256" key="2">
    <source>
        <dbReference type="ARBA" id="ARBA00023002"/>
    </source>
</evidence>
<name>A0A8K0VSR6_9PLEO</name>
<dbReference type="AlphaFoldDB" id="A0A8K0VSR6"/>
<protein>
    <recommendedName>
        <fullName evidence="3">aldehyde dehydrogenase (NAD(+))</fullName>
        <ecNumber evidence="3">1.2.1.3</ecNumber>
    </recommendedName>
</protein>
<dbReference type="InterPro" id="IPR016163">
    <property type="entry name" value="Ald_DH_C"/>
</dbReference>
<dbReference type="Proteomes" id="UP000813461">
    <property type="component" value="Unassembled WGS sequence"/>
</dbReference>
<dbReference type="PANTHER" id="PTHR11699">
    <property type="entry name" value="ALDEHYDE DEHYDROGENASE-RELATED"/>
    <property type="match status" value="1"/>
</dbReference>
<comment type="caution">
    <text evidence="8">The sequence shown here is derived from an EMBL/GenBank/DDBJ whole genome shotgun (WGS) entry which is preliminary data.</text>
</comment>
<dbReference type="Gene3D" id="3.40.309.10">
    <property type="entry name" value="Aldehyde Dehydrogenase, Chain A, domain 2"/>
    <property type="match status" value="1"/>
</dbReference>